<feature type="region of interest" description="Disordered" evidence="1">
    <location>
        <begin position="152"/>
        <end position="204"/>
    </location>
</feature>
<evidence type="ECO:0008006" key="4">
    <source>
        <dbReference type="Google" id="ProtNLM"/>
    </source>
</evidence>
<dbReference type="EMBL" id="WMBB01000004">
    <property type="protein sequence ID" value="MTE13107.1"/>
    <property type="molecule type" value="Genomic_DNA"/>
</dbReference>
<keyword evidence="3" id="KW-1185">Reference proteome</keyword>
<accession>A0A6I3KUC9</accession>
<dbReference type="SUPFAM" id="SSF54427">
    <property type="entry name" value="NTF2-like"/>
    <property type="match status" value="1"/>
</dbReference>
<reference evidence="2 3" key="1">
    <citation type="submission" date="2019-11" db="EMBL/GenBank/DDBJ databases">
        <title>Nocardia sp. nov. CT2-14 isolated from soil.</title>
        <authorList>
            <person name="Kanchanasin P."/>
            <person name="Tanasupawat S."/>
            <person name="Yuki M."/>
            <person name="Kudo T."/>
        </authorList>
    </citation>
    <scope>NUCLEOTIDE SEQUENCE [LARGE SCALE GENOMIC DNA]</scope>
    <source>
        <strain evidence="2 3">CT2-14</strain>
    </source>
</reference>
<evidence type="ECO:0000256" key="1">
    <source>
        <dbReference type="SAM" id="MobiDB-lite"/>
    </source>
</evidence>
<sequence>MRGRFDPRRWRAEEPAPEKAYETAGFGADGVELADIITALHFDLAEWLGSDAPPKVFDRISGALDERFTSVVTTGQTVDRETFLAGIWSARNVMAGVEIEVSDVQEIARSGQLIVVRFVAENRIGAVKTGSRTVTALLVTDGRTHLWRTVHETSVPEPARPAAPEPAASAEPEQSGTARDEDPAGDSGVEAGGDASTGMRIIRL</sequence>
<evidence type="ECO:0000313" key="3">
    <source>
        <dbReference type="Proteomes" id="UP000432464"/>
    </source>
</evidence>
<dbReference type="InterPro" id="IPR032710">
    <property type="entry name" value="NTF2-like_dom_sf"/>
</dbReference>
<evidence type="ECO:0000313" key="2">
    <source>
        <dbReference type="EMBL" id="MTE13107.1"/>
    </source>
</evidence>
<dbReference type="Proteomes" id="UP000432464">
    <property type="component" value="Unassembled WGS sequence"/>
</dbReference>
<gene>
    <name evidence="2" type="ORF">GLP40_10005</name>
</gene>
<name>A0A6I3KUC9_9NOCA</name>
<proteinExistence type="predicted"/>
<comment type="caution">
    <text evidence="2">The sequence shown here is derived from an EMBL/GenBank/DDBJ whole genome shotgun (WGS) entry which is preliminary data.</text>
</comment>
<organism evidence="2 3">
    <name type="scientific">Nocardia aurantiaca</name>
    <dbReference type="NCBI Taxonomy" id="2675850"/>
    <lineage>
        <taxon>Bacteria</taxon>
        <taxon>Bacillati</taxon>
        <taxon>Actinomycetota</taxon>
        <taxon>Actinomycetes</taxon>
        <taxon>Mycobacteriales</taxon>
        <taxon>Nocardiaceae</taxon>
        <taxon>Nocardia</taxon>
    </lineage>
</organism>
<dbReference type="RefSeq" id="WP_154787560.1">
    <property type="nucleotide sequence ID" value="NZ_WMBB01000004.1"/>
</dbReference>
<dbReference type="AlphaFoldDB" id="A0A6I3KUC9"/>
<dbReference type="Gene3D" id="3.10.450.50">
    <property type="match status" value="1"/>
</dbReference>
<protein>
    <recommendedName>
        <fullName evidence="4">DUF4440 domain-containing protein</fullName>
    </recommendedName>
</protein>